<dbReference type="EMBL" id="WKJI01000003">
    <property type="protein sequence ID" value="MRX47991.1"/>
    <property type="molecule type" value="Genomic_DNA"/>
</dbReference>
<evidence type="ECO:0000313" key="1">
    <source>
        <dbReference type="EMBL" id="MRX47991.1"/>
    </source>
</evidence>
<organism evidence="1 2">
    <name type="scientific">Pedobacter puniceum</name>
    <dbReference type="NCBI Taxonomy" id="2666136"/>
    <lineage>
        <taxon>Bacteria</taxon>
        <taxon>Pseudomonadati</taxon>
        <taxon>Bacteroidota</taxon>
        <taxon>Sphingobacteriia</taxon>
        <taxon>Sphingobacteriales</taxon>
        <taxon>Sphingobacteriaceae</taxon>
        <taxon>Pedobacter</taxon>
    </lineage>
</organism>
<dbReference type="AlphaFoldDB" id="A0A7K0FQT6"/>
<dbReference type="Proteomes" id="UP000462931">
    <property type="component" value="Unassembled WGS sequence"/>
</dbReference>
<evidence type="ECO:0000313" key="2">
    <source>
        <dbReference type="Proteomes" id="UP000462931"/>
    </source>
</evidence>
<reference evidence="1 2" key="1">
    <citation type="submission" date="2019-11" db="EMBL/GenBank/DDBJ databases">
        <authorList>
            <person name="Cheng Q."/>
            <person name="Yang Z."/>
        </authorList>
    </citation>
    <scope>NUCLEOTIDE SEQUENCE [LARGE SCALE GENOMIC DNA]</scope>
    <source>
        <strain evidence="1 2">HX-22-1</strain>
    </source>
</reference>
<proteinExistence type="predicted"/>
<name>A0A7K0FQT6_9SPHI</name>
<dbReference type="InterPro" id="IPR043519">
    <property type="entry name" value="NT_sf"/>
</dbReference>
<accession>A0A7K0FQT6</accession>
<comment type="caution">
    <text evidence="1">The sequence shown here is derived from an EMBL/GenBank/DDBJ whole genome shotgun (WGS) entry which is preliminary data.</text>
</comment>
<dbReference type="SUPFAM" id="SSF81301">
    <property type="entry name" value="Nucleotidyltransferase"/>
    <property type="match status" value="1"/>
</dbReference>
<dbReference type="RefSeq" id="WP_154288097.1">
    <property type="nucleotide sequence ID" value="NZ_WKJI01000003.1"/>
</dbReference>
<dbReference type="Gene3D" id="3.30.460.40">
    <property type="match status" value="1"/>
</dbReference>
<protein>
    <recommendedName>
        <fullName evidence="3">Nucleotidyltransferase family protein</fullName>
    </recommendedName>
</protein>
<keyword evidence="2" id="KW-1185">Reference proteome</keyword>
<sequence length="159" mass="18336">MDIYDETFLDFWKSANKFNLRFIMIGGVATNLHGYFRTTADIDLWIEDTPDNRKALYHVFNDIGMGDLESLLTITFVPGWTDFYLRNGIRLDLMTSVKGLEEYTFNEAYKLASIANIMDAKVPFLHINHLIQAKKAVNRPKDQIDITALEQIKKLRGLS</sequence>
<gene>
    <name evidence="1" type="ORF">GJJ64_12390</name>
</gene>
<evidence type="ECO:0008006" key="3">
    <source>
        <dbReference type="Google" id="ProtNLM"/>
    </source>
</evidence>